<accession>A0ABU8SC08</accession>
<comment type="caution">
    <text evidence="1">The sequence shown here is derived from an EMBL/GenBank/DDBJ whole genome shotgun (WGS) entry which is preliminary data.</text>
</comment>
<reference evidence="1 2" key="1">
    <citation type="submission" date="2024-03" db="EMBL/GenBank/DDBJ databases">
        <authorList>
            <person name="Jo J.-H."/>
        </authorList>
    </citation>
    <scope>NUCLEOTIDE SEQUENCE [LARGE SCALE GENOMIC DNA]</scope>
    <source>
        <strain evidence="1 2">AS3R-12</strain>
    </source>
</reference>
<keyword evidence="2" id="KW-1185">Reference proteome</keyword>
<gene>
    <name evidence="1" type="ORF">WG900_16085</name>
</gene>
<evidence type="ECO:0000313" key="2">
    <source>
        <dbReference type="Proteomes" id="UP001379235"/>
    </source>
</evidence>
<protein>
    <submittedName>
        <fullName evidence="1">Uncharacterized protein</fullName>
    </submittedName>
</protein>
<dbReference type="EMBL" id="JBBHJY010000009">
    <property type="protein sequence ID" value="MEJ6011437.1"/>
    <property type="molecule type" value="Genomic_DNA"/>
</dbReference>
<dbReference type="RefSeq" id="WP_339968693.1">
    <property type="nucleotide sequence ID" value="NZ_JBBHJY010000009.1"/>
</dbReference>
<proteinExistence type="predicted"/>
<evidence type="ECO:0000313" key="1">
    <source>
        <dbReference type="EMBL" id="MEJ6011437.1"/>
    </source>
</evidence>
<dbReference type="Proteomes" id="UP001379235">
    <property type="component" value="Unassembled WGS sequence"/>
</dbReference>
<name>A0ABU8SC08_9SPHN</name>
<sequence length="83" mass="9359">MTGNKTTYTQVGDAFAAHIQPLGDKYGQADMGRTGKTFRMFTLTEVRIGDRITDQTTTKYECYGLAKQKFRGKTHYEALLRSA</sequence>
<organism evidence="1 2">
    <name type="scientific">Novosphingobium aquae</name>
    <dbReference type="NCBI Taxonomy" id="3133435"/>
    <lineage>
        <taxon>Bacteria</taxon>
        <taxon>Pseudomonadati</taxon>
        <taxon>Pseudomonadota</taxon>
        <taxon>Alphaproteobacteria</taxon>
        <taxon>Sphingomonadales</taxon>
        <taxon>Sphingomonadaceae</taxon>
        <taxon>Novosphingobium</taxon>
    </lineage>
</organism>